<sequence length="171" mass="19366">MDVDINKKKAFVAFSLRSNIAIEIVIVIEVISDSYLEYADTTQADFCPGVERGFLHNITKECCKASGFQRMHRLVRPIEKQGKCHLTLLQDLMNSKLSKTSTKIFLSSSMQVSLYSNIYEGLYKKPVQFLRLLRKNFGCSANAHKFPLDSVILSMTYAQQSSKQNQSPSQS</sequence>
<comment type="caution">
    <text evidence="1">The sequence shown here is derived from an EMBL/GenBank/DDBJ whole genome shotgun (WGS) entry which is preliminary data.</text>
</comment>
<gene>
    <name evidence="1" type="ORF">EZS28_000991</name>
</gene>
<dbReference type="Proteomes" id="UP000324800">
    <property type="component" value="Unassembled WGS sequence"/>
</dbReference>
<proteinExistence type="predicted"/>
<protein>
    <submittedName>
        <fullName evidence="1">Uncharacterized protein</fullName>
    </submittedName>
</protein>
<reference evidence="1 2" key="1">
    <citation type="submission" date="2019-03" db="EMBL/GenBank/DDBJ databases">
        <title>Single cell metagenomics reveals metabolic interactions within the superorganism composed of flagellate Streblomastix strix and complex community of Bacteroidetes bacteria on its surface.</title>
        <authorList>
            <person name="Treitli S.C."/>
            <person name="Kolisko M."/>
            <person name="Husnik F."/>
            <person name="Keeling P."/>
            <person name="Hampl V."/>
        </authorList>
    </citation>
    <scope>NUCLEOTIDE SEQUENCE [LARGE SCALE GENOMIC DNA]</scope>
    <source>
        <strain evidence="1">ST1C</strain>
    </source>
</reference>
<name>A0A5J4XAD0_9EUKA</name>
<evidence type="ECO:0000313" key="2">
    <source>
        <dbReference type="Proteomes" id="UP000324800"/>
    </source>
</evidence>
<dbReference type="EMBL" id="SNRW01000095">
    <property type="protein sequence ID" value="KAA6403475.1"/>
    <property type="molecule type" value="Genomic_DNA"/>
</dbReference>
<dbReference type="AlphaFoldDB" id="A0A5J4XAD0"/>
<accession>A0A5J4XAD0</accession>
<evidence type="ECO:0000313" key="1">
    <source>
        <dbReference type="EMBL" id="KAA6403475.1"/>
    </source>
</evidence>
<organism evidence="1 2">
    <name type="scientific">Streblomastix strix</name>
    <dbReference type="NCBI Taxonomy" id="222440"/>
    <lineage>
        <taxon>Eukaryota</taxon>
        <taxon>Metamonada</taxon>
        <taxon>Preaxostyla</taxon>
        <taxon>Oxymonadida</taxon>
        <taxon>Streblomastigidae</taxon>
        <taxon>Streblomastix</taxon>
    </lineage>
</organism>